<gene>
    <name evidence="1" type="ORF">GCM10023093_17650</name>
</gene>
<proteinExistence type="predicted"/>
<protein>
    <submittedName>
        <fullName evidence="1">Uncharacterized protein</fullName>
    </submittedName>
</protein>
<accession>A0ABP8NGL1</accession>
<sequence length="78" mass="8920">MTQEQINYFKAAASLGLIHDEENPIFIFNSTHKDLLLDIVSGKIDAVQMARMELYNRGLDENTGAWIGWSKTETYVQK</sequence>
<keyword evidence="2" id="KW-1185">Reference proteome</keyword>
<comment type="caution">
    <text evidence="1">The sequence shown here is derived from an EMBL/GenBank/DDBJ whole genome shotgun (WGS) entry which is preliminary data.</text>
</comment>
<evidence type="ECO:0000313" key="1">
    <source>
        <dbReference type="EMBL" id="GAA4465452.1"/>
    </source>
</evidence>
<organism evidence="1 2">
    <name type="scientific">Nemorincola caseinilytica</name>
    <dbReference type="NCBI Taxonomy" id="2054315"/>
    <lineage>
        <taxon>Bacteria</taxon>
        <taxon>Pseudomonadati</taxon>
        <taxon>Bacteroidota</taxon>
        <taxon>Chitinophagia</taxon>
        <taxon>Chitinophagales</taxon>
        <taxon>Chitinophagaceae</taxon>
        <taxon>Nemorincola</taxon>
    </lineage>
</organism>
<dbReference type="EMBL" id="BAABFA010000010">
    <property type="protein sequence ID" value="GAA4465452.1"/>
    <property type="molecule type" value="Genomic_DNA"/>
</dbReference>
<dbReference type="RefSeq" id="WP_345081754.1">
    <property type="nucleotide sequence ID" value="NZ_BAABFA010000010.1"/>
</dbReference>
<evidence type="ECO:0000313" key="2">
    <source>
        <dbReference type="Proteomes" id="UP001500067"/>
    </source>
</evidence>
<dbReference type="Proteomes" id="UP001500067">
    <property type="component" value="Unassembled WGS sequence"/>
</dbReference>
<reference evidence="2" key="1">
    <citation type="journal article" date="2019" name="Int. J. Syst. Evol. Microbiol.">
        <title>The Global Catalogue of Microorganisms (GCM) 10K type strain sequencing project: providing services to taxonomists for standard genome sequencing and annotation.</title>
        <authorList>
            <consortium name="The Broad Institute Genomics Platform"/>
            <consortium name="The Broad Institute Genome Sequencing Center for Infectious Disease"/>
            <person name="Wu L."/>
            <person name="Ma J."/>
        </authorList>
    </citation>
    <scope>NUCLEOTIDE SEQUENCE [LARGE SCALE GENOMIC DNA]</scope>
    <source>
        <strain evidence="2">JCM 32105</strain>
    </source>
</reference>
<name>A0ABP8NGL1_9BACT</name>